<dbReference type="STRING" id="999894.TDIS_0350"/>
<dbReference type="EMBL" id="LWLG01000001">
    <property type="protein sequence ID" value="OAQ21832.1"/>
    <property type="molecule type" value="Genomic_DNA"/>
</dbReference>
<dbReference type="RefSeq" id="WP_153303718.1">
    <property type="nucleotide sequence ID" value="NZ_LWLG01000001.1"/>
</dbReference>
<name>A0A179D8Q9_9BACT</name>
<comment type="caution">
    <text evidence="1">The sequence shown here is derived from an EMBL/GenBank/DDBJ whole genome shotgun (WGS) entry which is preliminary data.</text>
</comment>
<evidence type="ECO:0000313" key="2">
    <source>
        <dbReference type="Proteomes" id="UP000078390"/>
    </source>
</evidence>
<gene>
    <name evidence="1" type="ORF">TDIS_0350</name>
</gene>
<sequence length="54" mass="6449">MKFRHLQDRLVKKRALEGISDPEEVIHYLNRFFSYMRKFAVEPEDPIPGLENTS</sequence>
<dbReference type="Proteomes" id="UP000078390">
    <property type="component" value="Unassembled WGS sequence"/>
</dbReference>
<evidence type="ECO:0000313" key="1">
    <source>
        <dbReference type="EMBL" id="OAQ21832.1"/>
    </source>
</evidence>
<accession>A0A179D8Q9</accession>
<reference evidence="1 2" key="1">
    <citation type="submission" date="2016-04" db="EMBL/GenBank/DDBJ databases">
        <title>Genome analysis of Thermosulfurimonas dismutans, the first thermophilic sulfur-disproportionating bacterium of the phylum Thermodesulfobacteria.</title>
        <authorList>
            <person name="Mardanov A.V."/>
            <person name="Beletsky A.V."/>
            <person name="Kadnikov V.V."/>
            <person name="Slobodkin A.I."/>
            <person name="Ravin N.V."/>
        </authorList>
    </citation>
    <scope>NUCLEOTIDE SEQUENCE [LARGE SCALE GENOMIC DNA]</scope>
    <source>
        <strain evidence="1 2">S95</strain>
    </source>
</reference>
<dbReference type="AlphaFoldDB" id="A0A179D8Q9"/>
<keyword evidence="2" id="KW-1185">Reference proteome</keyword>
<proteinExistence type="predicted"/>
<organism evidence="1 2">
    <name type="scientific">Thermosulfurimonas dismutans</name>
    <dbReference type="NCBI Taxonomy" id="999894"/>
    <lineage>
        <taxon>Bacteria</taxon>
        <taxon>Pseudomonadati</taxon>
        <taxon>Thermodesulfobacteriota</taxon>
        <taxon>Thermodesulfobacteria</taxon>
        <taxon>Thermodesulfobacteriales</taxon>
        <taxon>Thermodesulfobacteriaceae</taxon>
        <taxon>Thermosulfurimonas</taxon>
    </lineage>
</organism>
<protein>
    <submittedName>
        <fullName evidence="1">Uncharacterized protein</fullName>
    </submittedName>
</protein>